<feature type="domain" description="Glycosyltransferase subfamily 4-like N-terminal" evidence="1">
    <location>
        <begin position="32"/>
        <end position="204"/>
    </location>
</feature>
<accession>A0ABP8GBY0</accession>
<dbReference type="Gene3D" id="3.40.50.2000">
    <property type="entry name" value="Glycogen Phosphorylase B"/>
    <property type="match status" value="2"/>
</dbReference>
<dbReference type="EMBL" id="BAABGY010000002">
    <property type="protein sequence ID" value="GAA4321403.1"/>
    <property type="molecule type" value="Genomic_DNA"/>
</dbReference>
<dbReference type="PANTHER" id="PTHR12526">
    <property type="entry name" value="GLYCOSYLTRANSFERASE"/>
    <property type="match status" value="1"/>
</dbReference>
<reference evidence="3" key="1">
    <citation type="journal article" date="2019" name="Int. J. Syst. Evol. Microbiol.">
        <title>The Global Catalogue of Microorganisms (GCM) 10K type strain sequencing project: providing services to taxonomists for standard genome sequencing and annotation.</title>
        <authorList>
            <consortium name="The Broad Institute Genomics Platform"/>
            <consortium name="The Broad Institute Genome Sequencing Center for Infectious Disease"/>
            <person name="Wu L."/>
            <person name="Ma J."/>
        </authorList>
    </citation>
    <scope>NUCLEOTIDE SEQUENCE [LARGE SCALE GENOMIC DNA]</scope>
    <source>
        <strain evidence="3">JCM 17919</strain>
    </source>
</reference>
<protein>
    <recommendedName>
        <fullName evidence="1">Glycosyltransferase subfamily 4-like N-terminal domain-containing protein</fullName>
    </recommendedName>
</protein>
<dbReference type="RefSeq" id="WP_345253450.1">
    <property type="nucleotide sequence ID" value="NZ_BAABGY010000002.1"/>
</dbReference>
<dbReference type="InterPro" id="IPR028098">
    <property type="entry name" value="Glyco_trans_4-like_N"/>
</dbReference>
<name>A0ABP8GBY0_9BACT</name>
<gene>
    <name evidence="2" type="ORF">GCM10023184_07150</name>
</gene>
<proteinExistence type="predicted"/>
<dbReference type="Proteomes" id="UP001501725">
    <property type="component" value="Unassembled WGS sequence"/>
</dbReference>
<comment type="caution">
    <text evidence="2">The sequence shown here is derived from an EMBL/GenBank/DDBJ whole genome shotgun (WGS) entry which is preliminary data.</text>
</comment>
<keyword evidence="3" id="KW-1185">Reference proteome</keyword>
<evidence type="ECO:0000313" key="3">
    <source>
        <dbReference type="Proteomes" id="UP001501725"/>
    </source>
</evidence>
<evidence type="ECO:0000259" key="1">
    <source>
        <dbReference type="Pfam" id="PF13439"/>
    </source>
</evidence>
<dbReference type="SUPFAM" id="SSF53756">
    <property type="entry name" value="UDP-Glycosyltransferase/glycogen phosphorylase"/>
    <property type="match status" value="1"/>
</dbReference>
<sequence>MPNNKIVLYLSYDGLSDHIGQSQVLPYIVSCAERGIKFHLLTFEKAANTAKIQKIQELLDRHGIVWHRLEFTTGRSIRYKVQDFRKFVAKAFSITRRHRFAVIHSRSYIASCVGYLVSRRFKVKQIFDKRDFWIDAVVETGRLKTSGLPHGPVYRGLRWFERNLFEKSAHIISLTHRAKEVVLEKYPHRKAGDITVIPCCVDLSLFDPKAIPAPETEALREKLGLQGSTVFGYVGSIGVAYMVNELLACFKAIKAKVPDAKLLFMVNNDREEVLRTAESAGIPRTDVVVTSATRAEMPLHISTLHYGLFFITPTFAKQATSPTKQYEMLAMGKTLITNAGVGDAEKIFGELNCGYLLPATNAAEYEKAAEWAAAQTPAPRTYDLSNYSLRFGAEHYFQVYQKLLSE</sequence>
<dbReference type="Pfam" id="PF13439">
    <property type="entry name" value="Glyco_transf_4"/>
    <property type="match status" value="1"/>
</dbReference>
<evidence type="ECO:0000313" key="2">
    <source>
        <dbReference type="EMBL" id="GAA4321403.1"/>
    </source>
</evidence>
<organism evidence="2 3">
    <name type="scientific">Flaviaesturariibacter amylovorans</name>
    <dbReference type="NCBI Taxonomy" id="1084520"/>
    <lineage>
        <taxon>Bacteria</taxon>
        <taxon>Pseudomonadati</taxon>
        <taxon>Bacteroidota</taxon>
        <taxon>Chitinophagia</taxon>
        <taxon>Chitinophagales</taxon>
        <taxon>Chitinophagaceae</taxon>
        <taxon>Flaviaestuariibacter</taxon>
    </lineage>
</organism>